<dbReference type="Pfam" id="PF01541">
    <property type="entry name" value="GIY-YIG"/>
    <property type="match status" value="1"/>
</dbReference>
<name>A0A2X3AFQ7_CLOPF</name>
<dbReference type="SMART" id="SM00465">
    <property type="entry name" value="GIYc"/>
    <property type="match status" value="1"/>
</dbReference>
<dbReference type="RefSeq" id="WP_003449329.1">
    <property type="nucleotide sequence ID" value="NZ_CATNYD010000001.1"/>
</dbReference>
<dbReference type="InterPro" id="IPR000305">
    <property type="entry name" value="GIY-YIG_endonuc"/>
</dbReference>
<dbReference type="PROSITE" id="PS50164">
    <property type="entry name" value="GIY_YIG"/>
    <property type="match status" value="1"/>
</dbReference>
<dbReference type="SUPFAM" id="SSF82771">
    <property type="entry name" value="GIY-YIG endonuclease"/>
    <property type="match status" value="1"/>
</dbReference>
<protein>
    <submittedName>
        <fullName evidence="2">Group I intron endonuclease</fullName>
    </submittedName>
</protein>
<dbReference type="Proteomes" id="UP000249986">
    <property type="component" value="Unassembled WGS sequence"/>
</dbReference>
<evidence type="ECO:0000313" key="3">
    <source>
        <dbReference type="Proteomes" id="UP000249986"/>
    </source>
</evidence>
<dbReference type="InterPro" id="IPR035901">
    <property type="entry name" value="GIY-YIG_endonuc_sf"/>
</dbReference>
<proteinExistence type="predicted"/>
<evidence type="ECO:0000313" key="2">
    <source>
        <dbReference type="EMBL" id="SQB60910.1"/>
    </source>
</evidence>
<keyword evidence="2" id="KW-0255">Endonuclease</keyword>
<reference evidence="2 3" key="1">
    <citation type="submission" date="2018-06" db="EMBL/GenBank/DDBJ databases">
        <authorList>
            <consortium name="Pathogen Informatics"/>
            <person name="Doyle S."/>
        </authorList>
    </citation>
    <scope>NUCLEOTIDE SEQUENCE [LARGE SCALE GENOMIC DNA]</scope>
    <source>
        <strain evidence="2 3">NCTC10719</strain>
    </source>
</reference>
<keyword evidence="2" id="KW-0540">Nuclease</keyword>
<accession>A0A2X3AFQ7</accession>
<gene>
    <name evidence="2" type="ORF">NCTC10719_02576</name>
</gene>
<feature type="domain" description="GIY-YIG" evidence="1">
    <location>
        <begin position="16"/>
        <end position="105"/>
    </location>
</feature>
<dbReference type="EMBL" id="UAWG01000020">
    <property type="protein sequence ID" value="SQB60910.1"/>
    <property type="molecule type" value="Genomic_DNA"/>
</dbReference>
<keyword evidence="2" id="KW-0378">Hydrolase</keyword>
<evidence type="ECO:0000259" key="1">
    <source>
        <dbReference type="PROSITE" id="PS50164"/>
    </source>
</evidence>
<dbReference type="Gene3D" id="3.40.1440.10">
    <property type="entry name" value="GIY-YIG endonuclease"/>
    <property type="match status" value="1"/>
</dbReference>
<dbReference type="GO" id="GO:0004519">
    <property type="term" value="F:endonuclease activity"/>
    <property type="evidence" value="ECO:0007669"/>
    <property type="project" value="UniProtKB-KW"/>
</dbReference>
<organism evidence="2 3">
    <name type="scientific">Clostridium perfringens</name>
    <dbReference type="NCBI Taxonomy" id="1502"/>
    <lineage>
        <taxon>Bacteria</taxon>
        <taxon>Bacillati</taxon>
        <taxon>Bacillota</taxon>
        <taxon>Clostridia</taxon>
        <taxon>Eubacteriales</taxon>
        <taxon>Clostridiaceae</taxon>
        <taxon>Clostridium</taxon>
    </lineage>
</organism>
<dbReference type="AlphaFoldDB" id="A0A2X3AFQ7"/>
<sequence length="305" mass="36987">MQTKKEPLINMFDKDKISGIYKITNKHTGMSYIGRSINLNRRKQEHIRELLKDNNSKNFQREFNKFDRNLEIYEFRVIEYVNEFFLDIAEKIFIEISDNNKLHNIRHNELGEFNFKKYSEEDIWIKEIVGYDNLLKIYVNWYENNIHKADNFKKENIFETIIDEGKSLLESDFIKENQEIKKYIFMENDYFGRIKDYISLNILYYLDKYKDSKICYYYNTSMSDLGMFKSGLIEDVCKSNLNNIRVHKIIYNASKIKSKEDKYLTEIDLFLSETFELIGFENLLEATLYYIIYLYTQKILIKHKF</sequence>